<accession>A0A7W6K6F1</accession>
<dbReference type="Proteomes" id="UP000584824">
    <property type="component" value="Unassembled WGS sequence"/>
</dbReference>
<dbReference type="Pfam" id="PF11195">
    <property type="entry name" value="Tad2-like"/>
    <property type="match status" value="1"/>
</dbReference>
<dbReference type="EMBL" id="JACIDU010000041">
    <property type="protein sequence ID" value="MBB4105972.1"/>
    <property type="molecule type" value="Genomic_DNA"/>
</dbReference>
<evidence type="ECO:0000259" key="1">
    <source>
        <dbReference type="Pfam" id="PF11195"/>
    </source>
</evidence>
<organism evidence="2 3">
    <name type="scientific">Allorhizobium borbori</name>
    <dbReference type="NCBI Taxonomy" id="485907"/>
    <lineage>
        <taxon>Bacteria</taxon>
        <taxon>Pseudomonadati</taxon>
        <taxon>Pseudomonadota</taxon>
        <taxon>Alphaproteobacteria</taxon>
        <taxon>Hyphomicrobiales</taxon>
        <taxon>Rhizobiaceae</taxon>
        <taxon>Rhizobium/Agrobacterium group</taxon>
        <taxon>Allorhizobium</taxon>
    </lineage>
</organism>
<evidence type="ECO:0000313" key="3">
    <source>
        <dbReference type="Proteomes" id="UP000584824"/>
    </source>
</evidence>
<gene>
    <name evidence="2" type="ORF">GGQ66_004560</name>
</gene>
<protein>
    <recommendedName>
        <fullName evidence="1">Thoeris anti-defense 2-like domain-containing protein</fullName>
    </recommendedName>
</protein>
<feature type="domain" description="Thoeris anti-defense 2-like" evidence="1">
    <location>
        <begin position="9"/>
        <end position="96"/>
    </location>
</feature>
<dbReference type="RefSeq" id="WP_183795933.1">
    <property type="nucleotide sequence ID" value="NZ_JACIDU010000041.1"/>
</dbReference>
<reference evidence="2 3" key="1">
    <citation type="submission" date="2020-08" db="EMBL/GenBank/DDBJ databases">
        <title>Genomic Encyclopedia of Type Strains, Phase IV (KMG-IV): sequencing the most valuable type-strain genomes for metagenomic binning, comparative biology and taxonomic classification.</title>
        <authorList>
            <person name="Goeker M."/>
        </authorList>
    </citation>
    <scope>NUCLEOTIDE SEQUENCE [LARGE SCALE GENOMIC DNA]</scope>
    <source>
        <strain evidence="2 3">DSM 26385</strain>
    </source>
</reference>
<proteinExistence type="predicted"/>
<dbReference type="AlphaFoldDB" id="A0A7W6K6F1"/>
<keyword evidence="3" id="KW-1185">Reference proteome</keyword>
<comment type="caution">
    <text evidence="2">The sequence shown here is derived from an EMBL/GenBank/DDBJ whole genome shotgun (WGS) entry which is preliminary data.</text>
</comment>
<sequence length="108" mass="11706">MSIAISGATFSQALNLVKDGYPIRRQSWGEDTYVTFIKGTVSSTVTENFVNAVPRSLFEVADGKTSMPVFVMTNSADNRNDCWTPQSIDLLAVDWVALDQPNADGGSV</sequence>
<evidence type="ECO:0000313" key="2">
    <source>
        <dbReference type="EMBL" id="MBB4105972.1"/>
    </source>
</evidence>
<name>A0A7W6K6F1_9HYPH</name>
<dbReference type="InterPro" id="IPR021361">
    <property type="entry name" value="Tad2-like_dom"/>
</dbReference>